<feature type="region of interest" description="Disordered" evidence="1">
    <location>
        <begin position="1"/>
        <end position="24"/>
    </location>
</feature>
<organism evidence="2 3">
    <name type="scientific">Cellulomonas pakistanensis</name>
    <dbReference type="NCBI Taxonomy" id="992287"/>
    <lineage>
        <taxon>Bacteria</taxon>
        <taxon>Bacillati</taxon>
        <taxon>Actinomycetota</taxon>
        <taxon>Actinomycetes</taxon>
        <taxon>Micrococcales</taxon>
        <taxon>Cellulomonadaceae</taxon>
        <taxon>Cellulomonas</taxon>
    </lineage>
</organism>
<accession>A0A919PE78</accession>
<evidence type="ECO:0000313" key="3">
    <source>
        <dbReference type="Proteomes" id="UP000642125"/>
    </source>
</evidence>
<evidence type="ECO:0000256" key="1">
    <source>
        <dbReference type="SAM" id="MobiDB-lite"/>
    </source>
</evidence>
<feature type="region of interest" description="Disordered" evidence="1">
    <location>
        <begin position="65"/>
        <end position="87"/>
    </location>
</feature>
<keyword evidence="3" id="KW-1185">Reference proteome</keyword>
<evidence type="ECO:0000313" key="2">
    <source>
        <dbReference type="EMBL" id="GIG36967.1"/>
    </source>
</evidence>
<reference evidence="2" key="1">
    <citation type="submission" date="2021-01" db="EMBL/GenBank/DDBJ databases">
        <title>Whole genome shotgun sequence of Cellulomonas pakistanensis NBRC 110800.</title>
        <authorList>
            <person name="Komaki H."/>
            <person name="Tamura T."/>
        </authorList>
    </citation>
    <scope>NUCLEOTIDE SEQUENCE</scope>
    <source>
        <strain evidence="2">NBRC 110800</strain>
    </source>
</reference>
<gene>
    <name evidence="2" type="ORF">Cpa01nite_23480</name>
</gene>
<dbReference type="Proteomes" id="UP000642125">
    <property type="component" value="Unassembled WGS sequence"/>
</dbReference>
<dbReference type="InterPro" id="IPR011042">
    <property type="entry name" value="6-blade_b-propeller_TolB-like"/>
</dbReference>
<protein>
    <recommendedName>
        <fullName evidence="4">Glucose/Sorbosone dehydrogenase domain-containing protein</fullName>
    </recommendedName>
</protein>
<comment type="caution">
    <text evidence="2">The sequence shown here is derived from an EMBL/GenBank/DDBJ whole genome shotgun (WGS) entry which is preliminary data.</text>
</comment>
<evidence type="ECO:0008006" key="4">
    <source>
        <dbReference type="Google" id="ProtNLM"/>
    </source>
</evidence>
<proteinExistence type="predicted"/>
<dbReference type="AlphaFoldDB" id="A0A919PE78"/>
<feature type="compositionally biased region" description="Basic and acidic residues" evidence="1">
    <location>
        <begin position="77"/>
        <end position="87"/>
    </location>
</feature>
<sequence>MGPGRRQPERPRPRRRHPLRREPRGEVLRAVPTADPGTALDLYAGTYGRLRDVVVAPDGSLRVLTNNTDGRGTPGDGDDRVLRVPLP</sequence>
<dbReference type="Gene3D" id="2.120.10.30">
    <property type="entry name" value="TolB, C-terminal domain"/>
    <property type="match status" value="1"/>
</dbReference>
<name>A0A919PE78_9CELL</name>
<dbReference type="EMBL" id="BONO01000017">
    <property type="protein sequence ID" value="GIG36967.1"/>
    <property type="molecule type" value="Genomic_DNA"/>
</dbReference>
<feature type="compositionally biased region" description="Basic and acidic residues" evidence="1">
    <location>
        <begin position="1"/>
        <end position="11"/>
    </location>
</feature>